<evidence type="ECO:0000313" key="6">
    <source>
        <dbReference type="Proteomes" id="UP000616143"/>
    </source>
</evidence>
<dbReference type="AlphaFoldDB" id="A0A830H3M4"/>
<evidence type="ECO:0000313" key="5">
    <source>
        <dbReference type="EMBL" id="GGT98041.1"/>
    </source>
</evidence>
<dbReference type="InterPro" id="IPR051626">
    <property type="entry name" value="Oxidoreductase_gamma_subunit"/>
</dbReference>
<dbReference type="Proteomes" id="UP000616143">
    <property type="component" value="Unassembled WGS sequence"/>
</dbReference>
<dbReference type="InterPro" id="IPR011894">
    <property type="entry name" value="PorC_KorC"/>
</dbReference>
<sequence length="194" mass="21093">MEGVINWWFLLLEVRFHGRGGQGVVTMANLLGEAAAYDGLFSSAFPIYGAERRGAEIEAYCRISPSPIRVTSPITEPDVVVVIDPTIISVGNPFSGLKDSGMIVLNSPRPVELRWRTFVVDATSVASEHGLVRSGWPMVNVVMLGALVKAVGAVTLDSLERAVMEEFSGKVAEQNIKAMRVAYERTREVMKVAA</sequence>
<dbReference type="EC" id="1.2.7.1" evidence="1"/>
<gene>
    <name evidence="5" type="ORF">GCM10007116_14520</name>
</gene>
<comment type="catalytic activity">
    <reaction evidence="3">
        <text>2 oxidized [2Fe-2S]-[ferredoxin] + pyruvate + CoA = 2 reduced [2Fe-2S]-[ferredoxin] + acetyl-CoA + CO2 + H(+)</text>
        <dbReference type="Rhea" id="RHEA:12765"/>
        <dbReference type="Rhea" id="RHEA-COMP:10000"/>
        <dbReference type="Rhea" id="RHEA-COMP:10001"/>
        <dbReference type="ChEBI" id="CHEBI:15361"/>
        <dbReference type="ChEBI" id="CHEBI:15378"/>
        <dbReference type="ChEBI" id="CHEBI:16526"/>
        <dbReference type="ChEBI" id="CHEBI:33737"/>
        <dbReference type="ChEBI" id="CHEBI:33738"/>
        <dbReference type="ChEBI" id="CHEBI:57287"/>
        <dbReference type="ChEBI" id="CHEBI:57288"/>
        <dbReference type="EC" id="1.2.7.1"/>
    </reaction>
</comment>
<dbReference type="Gene3D" id="3.40.920.10">
    <property type="entry name" value="Pyruvate-ferredoxin oxidoreductase, PFOR, domain III"/>
    <property type="match status" value="1"/>
</dbReference>
<dbReference type="Pfam" id="PF01558">
    <property type="entry name" value="POR"/>
    <property type="match status" value="1"/>
</dbReference>
<dbReference type="PANTHER" id="PTHR43366:SF1">
    <property type="entry name" value="PYRUVATE SYNTHASE SUBUNIT PORC"/>
    <property type="match status" value="1"/>
</dbReference>
<proteinExistence type="predicted"/>
<dbReference type="InterPro" id="IPR002869">
    <property type="entry name" value="Pyrv_flavodox_OxRed_cen"/>
</dbReference>
<dbReference type="InterPro" id="IPR019752">
    <property type="entry name" value="Pyrv/ketoisovalerate_OxRed_cat"/>
</dbReference>
<comment type="caution">
    <text evidence="5">The sequence shown here is derived from an EMBL/GenBank/DDBJ whole genome shotgun (WGS) entry which is preliminary data.</text>
</comment>
<accession>A0A830H3M4</accession>
<evidence type="ECO:0000256" key="2">
    <source>
        <dbReference type="ARBA" id="ARBA00023002"/>
    </source>
</evidence>
<evidence type="ECO:0000259" key="4">
    <source>
        <dbReference type="Pfam" id="PF01558"/>
    </source>
</evidence>
<dbReference type="NCBIfam" id="TIGR02175">
    <property type="entry name" value="PorC_KorC"/>
    <property type="match status" value="1"/>
</dbReference>
<feature type="domain" description="Pyruvate/ketoisovalerate oxidoreductase catalytic" evidence="4">
    <location>
        <begin position="20"/>
        <end position="184"/>
    </location>
</feature>
<keyword evidence="2" id="KW-0560">Oxidoreductase</keyword>
<evidence type="ECO:0000256" key="1">
    <source>
        <dbReference type="ARBA" id="ARBA00012822"/>
    </source>
</evidence>
<dbReference type="GO" id="GO:0019164">
    <property type="term" value="F:pyruvate synthase activity"/>
    <property type="evidence" value="ECO:0007669"/>
    <property type="project" value="UniProtKB-EC"/>
</dbReference>
<name>A0A830H3M4_9CREN</name>
<reference evidence="5" key="1">
    <citation type="journal article" date="2014" name="Int. J. Syst. Evol. Microbiol.">
        <title>Complete genome sequence of Corynebacterium casei LMG S-19264T (=DSM 44701T), isolated from a smear-ripened cheese.</title>
        <authorList>
            <consortium name="US DOE Joint Genome Institute (JGI-PGF)"/>
            <person name="Walter F."/>
            <person name="Albersmeier A."/>
            <person name="Kalinowski J."/>
            <person name="Ruckert C."/>
        </authorList>
    </citation>
    <scope>NUCLEOTIDE SEQUENCE</scope>
    <source>
        <strain evidence="5">JCM 31740</strain>
    </source>
</reference>
<protein>
    <recommendedName>
        <fullName evidence="1">pyruvate synthase</fullName>
        <ecNumber evidence="1">1.2.7.1</ecNumber>
    </recommendedName>
</protein>
<organism evidence="5 6">
    <name type="scientific">Sulfodiicoccus acidiphilus</name>
    <dbReference type="NCBI Taxonomy" id="1670455"/>
    <lineage>
        <taxon>Archaea</taxon>
        <taxon>Thermoproteota</taxon>
        <taxon>Thermoprotei</taxon>
        <taxon>Sulfolobales</taxon>
        <taxon>Sulfolobaceae</taxon>
        <taxon>Sulfodiicoccus</taxon>
    </lineage>
</organism>
<reference evidence="5" key="2">
    <citation type="submission" date="2020-09" db="EMBL/GenBank/DDBJ databases">
        <authorList>
            <person name="Sun Q."/>
            <person name="Ohkuma M."/>
        </authorList>
    </citation>
    <scope>NUCLEOTIDE SEQUENCE</scope>
    <source>
        <strain evidence="5">JCM 31740</strain>
    </source>
</reference>
<dbReference type="SUPFAM" id="SSF53323">
    <property type="entry name" value="Pyruvate-ferredoxin oxidoreductase, PFOR, domain III"/>
    <property type="match status" value="1"/>
</dbReference>
<evidence type="ECO:0000256" key="3">
    <source>
        <dbReference type="ARBA" id="ARBA00049357"/>
    </source>
</evidence>
<keyword evidence="5" id="KW-0670">Pyruvate</keyword>
<dbReference type="PANTHER" id="PTHR43366">
    <property type="entry name" value="PYRUVATE SYNTHASE SUBUNIT PORC"/>
    <property type="match status" value="1"/>
</dbReference>
<dbReference type="EMBL" id="BMQS01000012">
    <property type="protein sequence ID" value="GGT98041.1"/>
    <property type="molecule type" value="Genomic_DNA"/>
</dbReference>